<sequence>MNKFVKYGILGIIVVMILFISINVIFTNEVKEPNHLIQKITNNFENKSNISKISRGTVYKYGNSEISYIKSKSKVEIILEEINNNPNFKKININGTPKYSNTYKTIDGEYAILIIENNHSEAVFIKSKNQKELINAANQIKTGGKVVEKLYNNFNQLNINKV</sequence>
<keyword evidence="1" id="KW-0472">Membrane</keyword>
<organism evidence="2">
    <name type="scientific">bioreactor metagenome</name>
    <dbReference type="NCBI Taxonomy" id="1076179"/>
    <lineage>
        <taxon>unclassified sequences</taxon>
        <taxon>metagenomes</taxon>
        <taxon>ecological metagenomes</taxon>
    </lineage>
</organism>
<evidence type="ECO:0000256" key="1">
    <source>
        <dbReference type="SAM" id="Phobius"/>
    </source>
</evidence>
<gene>
    <name evidence="2" type="ORF">SDC9_55917</name>
</gene>
<dbReference type="EMBL" id="VSSQ01001588">
    <property type="protein sequence ID" value="MPM09596.1"/>
    <property type="molecule type" value="Genomic_DNA"/>
</dbReference>
<keyword evidence="1" id="KW-0812">Transmembrane</keyword>
<dbReference type="AlphaFoldDB" id="A0A644X0B8"/>
<comment type="caution">
    <text evidence="2">The sequence shown here is derived from an EMBL/GenBank/DDBJ whole genome shotgun (WGS) entry which is preliminary data.</text>
</comment>
<evidence type="ECO:0000313" key="2">
    <source>
        <dbReference type="EMBL" id="MPM09596.1"/>
    </source>
</evidence>
<protein>
    <submittedName>
        <fullName evidence="2">Uncharacterized protein</fullName>
    </submittedName>
</protein>
<feature type="transmembrane region" description="Helical" evidence="1">
    <location>
        <begin position="7"/>
        <end position="26"/>
    </location>
</feature>
<proteinExistence type="predicted"/>
<reference evidence="2" key="1">
    <citation type="submission" date="2019-08" db="EMBL/GenBank/DDBJ databases">
        <authorList>
            <person name="Kucharzyk K."/>
            <person name="Murdoch R.W."/>
            <person name="Higgins S."/>
            <person name="Loffler F."/>
        </authorList>
    </citation>
    <scope>NUCLEOTIDE SEQUENCE</scope>
</reference>
<name>A0A644X0B8_9ZZZZ</name>
<accession>A0A644X0B8</accession>
<keyword evidence="1" id="KW-1133">Transmembrane helix</keyword>